<keyword evidence="2" id="KW-1185">Reference proteome</keyword>
<dbReference type="Proteomes" id="UP000618460">
    <property type="component" value="Unassembled WGS sequence"/>
</dbReference>
<name>A0A917TQ21_9BACI</name>
<reference evidence="1" key="1">
    <citation type="journal article" date="2014" name="Int. J. Syst. Evol. Microbiol.">
        <title>Complete genome sequence of Corynebacterium casei LMG S-19264T (=DSM 44701T), isolated from a smear-ripened cheese.</title>
        <authorList>
            <consortium name="US DOE Joint Genome Institute (JGI-PGF)"/>
            <person name="Walter F."/>
            <person name="Albersmeier A."/>
            <person name="Kalinowski J."/>
            <person name="Ruckert C."/>
        </authorList>
    </citation>
    <scope>NUCLEOTIDE SEQUENCE</scope>
    <source>
        <strain evidence="1">CGMCC 1.6333</strain>
    </source>
</reference>
<protein>
    <recommendedName>
        <fullName evidence="3">LysM domain-containing protein</fullName>
    </recommendedName>
</protein>
<dbReference type="EMBL" id="BMLG01000007">
    <property type="protein sequence ID" value="GGM31425.1"/>
    <property type="molecule type" value="Genomic_DNA"/>
</dbReference>
<sequence>MLPSKKIILIIVISLIFFSVVKDLKDGSPIHHTTEKQVVTSKFTDSKNDPDGPVSFQVISYKVSASETFISIIDQINNQQQTIDIEQAMVDFKALNPKVDILDLQPETTYLFPMY</sequence>
<organism evidence="1 2">
    <name type="scientific">Paraliobacillus quinghaiensis</name>
    <dbReference type="NCBI Taxonomy" id="470815"/>
    <lineage>
        <taxon>Bacteria</taxon>
        <taxon>Bacillati</taxon>
        <taxon>Bacillota</taxon>
        <taxon>Bacilli</taxon>
        <taxon>Bacillales</taxon>
        <taxon>Bacillaceae</taxon>
        <taxon>Paraliobacillus</taxon>
    </lineage>
</organism>
<evidence type="ECO:0000313" key="1">
    <source>
        <dbReference type="EMBL" id="GGM31425.1"/>
    </source>
</evidence>
<evidence type="ECO:0000313" key="2">
    <source>
        <dbReference type="Proteomes" id="UP000618460"/>
    </source>
</evidence>
<reference evidence="1" key="2">
    <citation type="submission" date="2020-09" db="EMBL/GenBank/DDBJ databases">
        <authorList>
            <person name="Sun Q."/>
            <person name="Zhou Y."/>
        </authorList>
    </citation>
    <scope>NUCLEOTIDE SEQUENCE</scope>
    <source>
        <strain evidence="1">CGMCC 1.6333</strain>
    </source>
</reference>
<evidence type="ECO:0008006" key="3">
    <source>
        <dbReference type="Google" id="ProtNLM"/>
    </source>
</evidence>
<gene>
    <name evidence="1" type="ORF">GCM10011351_16970</name>
</gene>
<comment type="caution">
    <text evidence="1">The sequence shown here is derived from an EMBL/GenBank/DDBJ whole genome shotgun (WGS) entry which is preliminary data.</text>
</comment>
<dbReference type="RefSeq" id="WP_117154375.1">
    <property type="nucleotide sequence ID" value="NZ_BMLG01000007.1"/>
</dbReference>
<proteinExistence type="predicted"/>
<dbReference type="AlphaFoldDB" id="A0A917TQ21"/>
<dbReference type="OrthoDB" id="2691912at2"/>
<accession>A0A917TQ21</accession>